<evidence type="ECO:0000256" key="1">
    <source>
        <dbReference type="SAM" id="Phobius"/>
    </source>
</evidence>
<organism evidence="2 3">
    <name type="scientific">Medicago truncatula</name>
    <name type="common">Barrel medic</name>
    <name type="synonym">Medicago tribuloides</name>
    <dbReference type="NCBI Taxonomy" id="3880"/>
    <lineage>
        <taxon>Eukaryota</taxon>
        <taxon>Viridiplantae</taxon>
        <taxon>Streptophyta</taxon>
        <taxon>Embryophyta</taxon>
        <taxon>Tracheophyta</taxon>
        <taxon>Spermatophyta</taxon>
        <taxon>Magnoliopsida</taxon>
        <taxon>eudicotyledons</taxon>
        <taxon>Gunneridae</taxon>
        <taxon>Pentapetalae</taxon>
        <taxon>rosids</taxon>
        <taxon>fabids</taxon>
        <taxon>Fabales</taxon>
        <taxon>Fabaceae</taxon>
        <taxon>Papilionoideae</taxon>
        <taxon>50 kb inversion clade</taxon>
        <taxon>NPAAA clade</taxon>
        <taxon>Hologalegina</taxon>
        <taxon>IRL clade</taxon>
        <taxon>Trifolieae</taxon>
        <taxon>Medicago</taxon>
    </lineage>
</organism>
<feature type="transmembrane region" description="Helical" evidence="1">
    <location>
        <begin position="12"/>
        <end position="35"/>
    </location>
</feature>
<protein>
    <recommendedName>
        <fullName evidence="4">Transmembrane protein</fullName>
    </recommendedName>
</protein>
<evidence type="ECO:0000313" key="3">
    <source>
        <dbReference type="Proteomes" id="UP000265566"/>
    </source>
</evidence>
<keyword evidence="1" id="KW-0472">Membrane</keyword>
<dbReference type="Gramene" id="rna17865">
    <property type="protein sequence ID" value="RHN69400.1"/>
    <property type="gene ID" value="gene17865"/>
</dbReference>
<accession>A0A396IVF5</accession>
<gene>
    <name evidence="2" type="ORF">MtrunA17_Chr3g0124331</name>
</gene>
<sequence>MLFLLFMVPGNIWMLYDFVVCEFLVNLWLIGNLWINIHELFIR</sequence>
<evidence type="ECO:0008006" key="4">
    <source>
        <dbReference type="Google" id="ProtNLM"/>
    </source>
</evidence>
<comment type="caution">
    <text evidence="2">The sequence shown here is derived from an EMBL/GenBank/DDBJ whole genome shotgun (WGS) entry which is preliminary data.</text>
</comment>
<reference evidence="3" key="1">
    <citation type="journal article" date="2018" name="Nat. Plants">
        <title>Whole-genome landscape of Medicago truncatula symbiotic genes.</title>
        <authorList>
            <person name="Pecrix Y."/>
            <person name="Staton S.E."/>
            <person name="Sallet E."/>
            <person name="Lelandais-Briere C."/>
            <person name="Moreau S."/>
            <person name="Carrere S."/>
            <person name="Blein T."/>
            <person name="Jardinaud M.F."/>
            <person name="Latrasse D."/>
            <person name="Zouine M."/>
            <person name="Zahm M."/>
            <person name="Kreplak J."/>
            <person name="Mayjonade B."/>
            <person name="Satge C."/>
            <person name="Perez M."/>
            <person name="Cauet S."/>
            <person name="Marande W."/>
            <person name="Chantry-Darmon C."/>
            <person name="Lopez-Roques C."/>
            <person name="Bouchez O."/>
            <person name="Berard A."/>
            <person name="Debelle F."/>
            <person name="Munos S."/>
            <person name="Bendahmane A."/>
            <person name="Berges H."/>
            <person name="Niebel A."/>
            <person name="Buitink J."/>
            <person name="Frugier F."/>
            <person name="Benhamed M."/>
            <person name="Crespi M."/>
            <person name="Gouzy J."/>
            <person name="Gamas P."/>
        </authorList>
    </citation>
    <scope>NUCLEOTIDE SEQUENCE [LARGE SCALE GENOMIC DNA]</scope>
    <source>
        <strain evidence="3">cv. Jemalong A17</strain>
    </source>
</reference>
<dbReference type="Proteomes" id="UP000265566">
    <property type="component" value="Chromosome 3"/>
</dbReference>
<keyword evidence="1" id="KW-1133">Transmembrane helix</keyword>
<proteinExistence type="predicted"/>
<name>A0A396IVF5_MEDTR</name>
<keyword evidence="1" id="KW-0812">Transmembrane</keyword>
<evidence type="ECO:0000313" key="2">
    <source>
        <dbReference type="EMBL" id="RHN69400.1"/>
    </source>
</evidence>
<dbReference type="AlphaFoldDB" id="A0A396IVF5"/>
<dbReference type="EMBL" id="PSQE01000003">
    <property type="protein sequence ID" value="RHN69400.1"/>
    <property type="molecule type" value="Genomic_DNA"/>
</dbReference>